<organism evidence="1 2">
    <name type="scientific">Knoellia remsis</name>
    <dbReference type="NCBI Taxonomy" id="407159"/>
    <lineage>
        <taxon>Bacteria</taxon>
        <taxon>Bacillati</taxon>
        <taxon>Actinomycetota</taxon>
        <taxon>Actinomycetes</taxon>
        <taxon>Micrococcales</taxon>
        <taxon>Intrasporangiaceae</taxon>
        <taxon>Knoellia</taxon>
    </lineage>
</organism>
<keyword evidence="2" id="KW-1185">Reference proteome</keyword>
<accession>A0A2T0UY47</accession>
<protein>
    <recommendedName>
        <fullName evidence="3">Helix-turn-helix protein</fullName>
    </recommendedName>
</protein>
<dbReference type="Gene3D" id="1.10.10.2480">
    <property type="match status" value="1"/>
</dbReference>
<sequence>MPRSGHPGVAITNSVPLRRHTCVMARDRVHQAAARLNVSSRRLLVFLDAHGMPHGTASSALSISAADLLRRVTTSDVLIDSARHFRYRAPRRPTFWLWESDDDWYWDADRTWLNWVGPDELTTLEAAMAYDVATSTIRQWIHRGHLVPLRRQDRTLIFSARAVHDAAMSTGERNTQPGGPLTRAHRRHVEPAGKHISAQAMARLVTAETAANAVGVAASTVRSWRHRGLLKPRQQQGRTPLYLLADVVAAARRSPYSSPRKPRPLI</sequence>
<evidence type="ECO:0000313" key="1">
    <source>
        <dbReference type="EMBL" id="PRY62846.1"/>
    </source>
</evidence>
<dbReference type="EMBL" id="PVTI01000003">
    <property type="protein sequence ID" value="PRY62846.1"/>
    <property type="molecule type" value="Genomic_DNA"/>
</dbReference>
<gene>
    <name evidence="1" type="ORF">BCF74_10353</name>
</gene>
<dbReference type="SUPFAM" id="SSF46955">
    <property type="entry name" value="Putative DNA-binding domain"/>
    <property type="match status" value="1"/>
</dbReference>
<comment type="caution">
    <text evidence="1">The sequence shown here is derived from an EMBL/GenBank/DDBJ whole genome shotgun (WGS) entry which is preliminary data.</text>
</comment>
<dbReference type="AlphaFoldDB" id="A0A2T0UY47"/>
<proteinExistence type="predicted"/>
<evidence type="ECO:0008006" key="3">
    <source>
        <dbReference type="Google" id="ProtNLM"/>
    </source>
</evidence>
<evidence type="ECO:0000313" key="2">
    <source>
        <dbReference type="Proteomes" id="UP000237822"/>
    </source>
</evidence>
<reference evidence="1 2" key="1">
    <citation type="submission" date="2018-03" db="EMBL/GenBank/DDBJ databases">
        <title>Genomic Encyclopedia of Archaeal and Bacterial Type Strains, Phase II (KMG-II): from individual species to whole genera.</title>
        <authorList>
            <person name="Goeker M."/>
        </authorList>
    </citation>
    <scope>NUCLEOTIDE SEQUENCE [LARGE SCALE GENOMIC DNA]</scope>
    <source>
        <strain evidence="1 2">ATCC BAA-1496</strain>
    </source>
</reference>
<dbReference type="InterPro" id="IPR009061">
    <property type="entry name" value="DNA-bd_dom_put_sf"/>
</dbReference>
<dbReference type="Proteomes" id="UP000237822">
    <property type="component" value="Unassembled WGS sequence"/>
</dbReference>
<name>A0A2T0UY47_9MICO</name>